<accession>A0ABQ8FET6</accession>
<comment type="caution">
    <text evidence="1">The sequence shown here is derived from an EMBL/GenBank/DDBJ whole genome shotgun (WGS) entry which is preliminary data.</text>
</comment>
<evidence type="ECO:0000313" key="2">
    <source>
        <dbReference type="Proteomes" id="UP001648503"/>
    </source>
</evidence>
<reference evidence="1 2" key="1">
    <citation type="submission" date="2021-02" db="EMBL/GenBank/DDBJ databases">
        <title>Variation within the Batrachochytrium salamandrivorans European outbreak.</title>
        <authorList>
            <person name="Kelly M."/>
            <person name="Pasmans F."/>
            <person name="Shea T.P."/>
            <person name="Munoz J.F."/>
            <person name="Carranza S."/>
            <person name="Cuomo C.A."/>
            <person name="Martel A."/>
        </authorList>
    </citation>
    <scope>NUCLEOTIDE SEQUENCE [LARGE SCALE GENOMIC DNA]</scope>
    <source>
        <strain evidence="1 2">AMFP18/2</strain>
    </source>
</reference>
<dbReference type="Proteomes" id="UP001648503">
    <property type="component" value="Unassembled WGS sequence"/>
</dbReference>
<sequence>MDTIGDSEQQSASRTLAKAMHRQAVPFSFFAHPLWKEFFTTIRPTFRLPPPDVLNVMACDSAAIFIEHFCMDLSSESAANLLVKLTSIKDCLIVALYPPCNRDNDVPDPAIAAADLL</sequence>
<dbReference type="EMBL" id="JAFCIX010000172">
    <property type="protein sequence ID" value="KAH6597043.1"/>
    <property type="molecule type" value="Genomic_DNA"/>
</dbReference>
<proteinExistence type="predicted"/>
<evidence type="ECO:0000313" key="1">
    <source>
        <dbReference type="EMBL" id="KAH6597043.1"/>
    </source>
</evidence>
<protein>
    <submittedName>
        <fullName evidence="1">Uncharacterized protein</fullName>
    </submittedName>
</protein>
<keyword evidence="2" id="KW-1185">Reference proteome</keyword>
<gene>
    <name evidence="1" type="ORF">BASA50_004802</name>
</gene>
<name>A0ABQ8FET6_9FUNG</name>
<organism evidence="1 2">
    <name type="scientific">Batrachochytrium salamandrivorans</name>
    <dbReference type="NCBI Taxonomy" id="1357716"/>
    <lineage>
        <taxon>Eukaryota</taxon>
        <taxon>Fungi</taxon>
        <taxon>Fungi incertae sedis</taxon>
        <taxon>Chytridiomycota</taxon>
        <taxon>Chytridiomycota incertae sedis</taxon>
        <taxon>Chytridiomycetes</taxon>
        <taxon>Rhizophydiales</taxon>
        <taxon>Rhizophydiales incertae sedis</taxon>
        <taxon>Batrachochytrium</taxon>
    </lineage>
</organism>